<dbReference type="AlphaFoldDB" id="A0A291IRS2"/>
<dbReference type="GO" id="GO:0016020">
    <property type="term" value="C:membrane"/>
    <property type="evidence" value="ECO:0007669"/>
    <property type="project" value="InterPro"/>
</dbReference>
<keyword evidence="4" id="KW-1185">Reference proteome</keyword>
<dbReference type="OrthoDB" id="7065393at2"/>
<dbReference type="Pfam" id="PF03610">
    <property type="entry name" value="EIIA-man"/>
    <property type="match status" value="1"/>
</dbReference>
<keyword evidence="1" id="KW-0808">Transferase</keyword>
<sequence>MSLKTMVSILVVSHSHDLAKSTVDLIKEMKNSDFILDYIGGDHDRRLGTNAIEIKNKIKEIDQGDGVIIVPDIGSSILNARAAINLLSAENGNDASEYIKVFNGPFLEGLLAMVVVNDENETVNSLMDVGLETVINWKK</sequence>
<dbReference type="PROSITE" id="PS51096">
    <property type="entry name" value="PTS_EIIA_TYPE_4"/>
    <property type="match status" value="1"/>
</dbReference>
<dbReference type="InterPro" id="IPR036662">
    <property type="entry name" value="PTS_EIIA_man-typ_sf"/>
</dbReference>
<dbReference type="GO" id="GO:0009401">
    <property type="term" value="P:phosphoenolpyruvate-dependent sugar phosphotransferase system"/>
    <property type="evidence" value="ECO:0007669"/>
    <property type="project" value="InterPro"/>
</dbReference>
<name>A0A291IRS2_9MOLU</name>
<feature type="domain" description="PTS EIIA type-4" evidence="2">
    <location>
        <begin position="6"/>
        <end position="139"/>
    </location>
</feature>
<dbReference type="KEGG" id="mlac:CP520_01530"/>
<evidence type="ECO:0000313" key="3">
    <source>
        <dbReference type="EMBL" id="ATG97438.1"/>
    </source>
</evidence>
<dbReference type="EMBL" id="CP023668">
    <property type="protein sequence ID" value="ATG97438.1"/>
    <property type="molecule type" value="Genomic_DNA"/>
</dbReference>
<proteinExistence type="predicted"/>
<accession>A0A291IRS2</accession>
<dbReference type="Gene3D" id="3.40.50.510">
    <property type="entry name" value="Phosphotransferase system, mannose-type IIA component"/>
    <property type="match status" value="1"/>
</dbReference>
<organism evidence="3 4">
    <name type="scientific">Mesoplasma lactucae ATCC 49193</name>
    <dbReference type="NCBI Taxonomy" id="81460"/>
    <lineage>
        <taxon>Bacteria</taxon>
        <taxon>Bacillati</taxon>
        <taxon>Mycoplasmatota</taxon>
        <taxon>Mollicutes</taxon>
        <taxon>Entomoplasmatales</taxon>
        <taxon>Entomoplasmataceae</taxon>
        <taxon>Mesoplasma</taxon>
    </lineage>
</organism>
<evidence type="ECO:0000256" key="1">
    <source>
        <dbReference type="ARBA" id="ARBA00022679"/>
    </source>
</evidence>
<protein>
    <recommendedName>
        <fullName evidence="2">PTS EIIA type-4 domain-containing protein</fullName>
    </recommendedName>
</protein>
<evidence type="ECO:0000259" key="2">
    <source>
        <dbReference type="PROSITE" id="PS51096"/>
    </source>
</evidence>
<dbReference type="InterPro" id="IPR039643">
    <property type="entry name" value="DhaM"/>
</dbReference>
<dbReference type="Proteomes" id="UP000232227">
    <property type="component" value="Chromosome"/>
</dbReference>
<gene>
    <name evidence="3" type="ORF">CP520_01530</name>
</gene>
<dbReference type="PANTHER" id="PTHR38594">
    <property type="entry name" value="PEP-DEPENDENT DIHYDROXYACETONE KINASE, PHOSPHORYL DONOR SUBUNIT DHAM"/>
    <property type="match status" value="1"/>
</dbReference>
<dbReference type="PANTHER" id="PTHR38594:SF1">
    <property type="entry name" value="PEP-DEPENDENT DIHYDROXYACETONE KINASE, PHOSPHORYL DONOR SUBUNIT DHAM"/>
    <property type="match status" value="1"/>
</dbReference>
<dbReference type="SUPFAM" id="SSF53062">
    <property type="entry name" value="PTS system fructose IIA component-like"/>
    <property type="match status" value="1"/>
</dbReference>
<reference evidence="3 4" key="1">
    <citation type="submission" date="2017-09" db="EMBL/GenBank/DDBJ databases">
        <title>SPAdes assembly of the Mesoplasma lactucae genome.</title>
        <authorList>
            <person name="Knight T.F."/>
            <person name="Rubinstein R."/>
            <person name="Citino T."/>
        </authorList>
    </citation>
    <scope>NUCLEOTIDE SEQUENCE [LARGE SCALE GENOMIC DNA]</scope>
    <source>
        <strain evidence="3 4">831-C4</strain>
    </source>
</reference>
<dbReference type="GO" id="GO:0019563">
    <property type="term" value="P:glycerol catabolic process"/>
    <property type="evidence" value="ECO:0007669"/>
    <property type="project" value="InterPro"/>
</dbReference>
<dbReference type="GO" id="GO:0047324">
    <property type="term" value="F:phosphoenolpyruvate-glycerone phosphotransferase activity"/>
    <property type="evidence" value="ECO:0007669"/>
    <property type="project" value="InterPro"/>
</dbReference>
<evidence type="ECO:0000313" key="4">
    <source>
        <dbReference type="Proteomes" id="UP000232227"/>
    </source>
</evidence>
<dbReference type="InterPro" id="IPR004701">
    <property type="entry name" value="PTS_EIIA_man-typ"/>
</dbReference>